<evidence type="ECO:0000313" key="1">
    <source>
        <dbReference type="EMBL" id="KAJ8007812.1"/>
    </source>
</evidence>
<dbReference type="EMBL" id="CM055735">
    <property type="protein sequence ID" value="KAJ8007812.1"/>
    <property type="molecule type" value="Genomic_DNA"/>
</dbReference>
<evidence type="ECO:0000313" key="2">
    <source>
        <dbReference type="Proteomes" id="UP001157502"/>
    </source>
</evidence>
<dbReference type="Proteomes" id="UP001157502">
    <property type="component" value="Chromosome 8"/>
</dbReference>
<name>A0ACC2GWE0_DALPE</name>
<keyword evidence="2" id="KW-1185">Reference proteome</keyword>
<sequence length="103" mass="11315">MLAGVRSKRLSLILIPGQLAFTVVCGPWSRSVAGLEPTADYLMRAPIVASEIHNRDEACVRPAIVRQVSEKHRLAVISTILRCMRGNRVSSGRKFLNGICLDT</sequence>
<protein>
    <submittedName>
        <fullName evidence="1">Uncharacterized protein</fullName>
    </submittedName>
</protein>
<gene>
    <name evidence="1" type="ORF">DPEC_G00098070</name>
</gene>
<reference evidence="1" key="1">
    <citation type="submission" date="2021-05" db="EMBL/GenBank/DDBJ databases">
        <authorList>
            <person name="Pan Q."/>
            <person name="Jouanno E."/>
            <person name="Zahm M."/>
            <person name="Klopp C."/>
            <person name="Cabau C."/>
            <person name="Louis A."/>
            <person name="Berthelot C."/>
            <person name="Parey E."/>
            <person name="Roest Crollius H."/>
            <person name="Montfort J."/>
            <person name="Robinson-Rechavi M."/>
            <person name="Bouchez O."/>
            <person name="Lampietro C."/>
            <person name="Lopez Roques C."/>
            <person name="Donnadieu C."/>
            <person name="Postlethwait J."/>
            <person name="Bobe J."/>
            <person name="Dillon D."/>
            <person name="Chandos A."/>
            <person name="von Hippel F."/>
            <person name="Guiguen Y."/>
        </authorList>
    </citation>
    <scope>NUCLEOTIDE SEQUENCE</scope>
    <source>
        <strain evidence="1">YG-Jan2019</strain>
    </source>
</reference>
<organism evidence="1 2">
    <name type="scientific">Dallia pectoralis</name>
    <name type="common">Alaska blackfish</name>
    <dbReference type="NCBI Taxonomy" id="75939"/>
    <lineage>
        <taxon>Eukaryota</taxon>
        <taxon>Metazoa</taxon>
        <taxon>Chordata</taxon>
        <taxon>Craniata</taxon>
        <taxon>Vertebrata</taxon>
        <taxon>Euteleostomi</taxon>
        <taxon>Actinopterygii</taxon>
        <taxon>Neopterygii</taxon>
        <taxon>Teleostei</taxon>
        <taxon>Protacanthopterygii</taxon>
        <taxon>Esociformes</taxon>
        <taxon>Umbridae</taxon>
        <taxon>Dallia</taxon>
    </lineage>
</organism>
<proteinExistence type="predicted"/>
<accession>A0ACC2GWE0</accession>
<comment type="caution">
    <text evidence="1">The sequence shown here is derived from an EMBL/GenBank/DDBJ whole genome shotgun (WGS) entry which is preliminary data.</text>
</comment>